<evidence type="ECO:0000259" key="1">
    <source>
        <dbReference type="SMART" id="SM00838"/>
    </source>
</evidence>
<dbReference type="FunFam" id="3.30.70.240:FF:000004">
    <property type="entry name" value="116 kDa U5 small nuclear ribonucleoprotein"/>
    <property type="match status" value="1"/>
</dbReference>
<proteinExistence type="predicted"/>
<evidence type="ECO:0000313" key="4">
    <source>
        <dbReference type="WBParaSite" id="ASIM_0001713901-mRNA-1"/>
    </source>
</evidence>
<dbReference type="PANTHER" id="PTHR42908:SF6">
    <property type="entry name" value="116 KDA U5 SMALL NUCLEAR RIBONUCLEOPROTEIN COMPONENT"/>
    <property type="match status" value="1"/>
</dbReference>
<dbReference type="InterPro" id="IPR035655">
    <property type="entry name" value="U5-116kDa_C"/>
</dbReference>
<reference evidence="4" key="1">
    <citation type="submission" date="2017-02" db="UniProtKB">
        <authorList>
            <consortium name="WormBaseParasite"/>
        </authorList>
    </citation>
    <scope>IDENTIFICATION</scope>
</reference>
<dbReference type="Pfam" id="PF00679">
    <property type="entry name" value="EFG_C"/>
    <property type="match status" value="1"/>
</dbReference>
<dbReference type="SUPFAM" id="SSF54980">
    <property type="entry name" value="EF-G C-terminal domain-like"/>
    <property type="match status" value="1"/>
</dbReference>
<dbReference type="EMBL" id="UYRR01033190">
    <property type="protein sequence ID" value="VDK58105.1"/>
    <property type="molecule type" value="Genomic_DNA"/>
</dbReference>
<dbReference type="SMART" id="SM00838">
    <property type="entry name" value="EFG_C"/>
    <property type="match status" value="1"/>
</dbReference>
<dbReference type="InterPro" id="IPR000640">
    <property type="entry name" value="EFG_V-like"/>
</dbReference>
<dbReference type="GO" id="GO:0046540">
    <property type="term" value="C:U4/U6 x U5 tri-snRNP complex"/>
    <property type="evidence" value="ECO:0007669"/>
    <property type="project" value="TreeGrafter"/>
</dbReference>
<dbReference type="GO" id="GO:0000398">
    <property type="term" value="P:mRNA splicing, via spliceosome"/>
    <property type="evidence" value="ECO:0007669"/>
    <property type="project" value="TreeGrafter"/>
</dbReference>
<evidence type="ECO:0000313" key="2">
    <source>
        <dbReference type="EMBL" id="VDK58105.1"/>
    </source>
</evidence>
<dbReference type="GO" id="GO:0071007">
    <property type="term" value="C:U2-type catalytic step 2 spliceosome"/>
    <property type="evidence" value="ECO:0007669"/>
    <property type="project" value="TreeGrafter"/>
</dbReference>
<dbReference type="AlphaFoldDB" id="A0A0M3K848"/>
<keyword evidence="3" id="KW-1185">Reference proteome</keyword>
<accession>A0A0M3K848</accession>
<dbReference type="Gene3D" id="3.30.70.240">
    <property type="match status" value="1"/>
</dbReference>
<protein>
    <submittedName>
        <fullName evidence="4">EFG_C domain-containing protein</fullName>
    </submittedName>
</protein>
<name>A0A0M3K848_ANISI</name>
<gene>
    <name evidence="2" type="ORF">ASIM_LOCUS16546</name>
</gene>
<dbReference type="GO" id="GO:0005829">
    <property type="term" value="C:cytosol"/>
    <property type="evidence" value="ECO:0007669"/>
    <property type="project" value="TreeGrafter"/>
</dbReference>
<reference evidence="2 3" key="2">
    <citation type="submission" date="2018-11" db="EMBL/GenBank/DDBJ databases">
        <authorList>
            <consortium name="Pathogen Informatics"/>
        </authorList>
    </citation>
    <scope>NUCLEOTIDE SEQUENCE [LARGE SCALE GENOMIC DNA]</scope>
</reference>
<dbReference type="InterPro" id="IPR035647">
    <property type="entry name" value="EFG_III/V"/>
</dbReference>
<sequence length="152" mass="17209">MATPRLMEPYYFVEVTAPADCVSSVYTVLAKRRGHVTTDAPIPGSPLYTIKAYIPVIDSFGFETDLRTHTQGQAFCLSVFSHWQIVPGDPLDKSIVIRPLELQPAPHLAREFMVKTRRRKGLSEDVSVNKFFDDPMLLELAKQQDVFSYANF</sequence>
<dbReference type="GO" id="GO:0003924">
    <property type="term" value="F:GTPase activity"/>
    <property type="evidence" value="ECO:0007669"/>
    <property type="project" value="TreeGrafter"/>
</dbReference>
<dbReference type="Proteomes" id="UP000267096">
    <property type="component" value="Unassembled WGS sequence"/>
</dbReference>
<dbReference type="OrthoDB" id="364892at2759"/>
<organism evidence="4">
    <name type="scientific">Anisakis simplex</name>
    <name type="common">Herring worm</name>
    <dbReference type="NCBI Taxonomy" id="6269"/>
    <lineage>
        <taxon>Eukaryota</taxon>
        <taxon>Metazoa</taxon>
        <taxon>Ecdysozoa</taxon>
        <taxon>Nematoda</taxon>
        <taxon>Chromadorea</taxon>
        <taxon>Rhabditida</taxon>
        <taxon>Spirurina</taxon>
        <taxon>Ascaridomorpha</taxon>
        <taxon>Ascaridoidea</taxon>
        <taxon>Anisakidae</taxon>
        <taxon>Anisakis</taxon>
        <taxon>Anisakis simplex complex</taxon>
    </lineage>
</organism>
<dbReference type="GO" id="GO:0030623">
    <property type="term" value="F:U5 snRNA binding"/>
    <property type="evidence" value="ECO:0007669"/>
    <property type="project" value="TreeGrafter"/>
</dbReference>
<dbReference type="WBParaSite" id="ASIM_0001713901-mRNA-1">
    <property type="protein sequence ID" value="ASIM_0001713901-mRNA-1"/>
    <property type="gene ID" value="ASIM_0001713901"/>
</dbReference>
<dbReference type="CDD" id="cd04098">
    <property type="entry name" value="eEF2_C_snRNP"/>
    <property type="match status" value="1"/>
</dbReference>
<feature type="domain" description="Elongation factor EFG" evidence="1">
    <location>
        <begin position="5"/>
        <end position="94"/>
    </location>
</feature>
<dbReference type="PANTHER" id="PTHR42908">
    <property type="entry name" value="TRANSLATION ELONGATION FACTOR-RELATED"/>
    <property type="match status" value="1"/>
</dbReference>
<evidence type="ECO:0000313" key="3">
    <source>
        <dbReference type="Proteomes" id="UP000267096"/>
    </source>
</evidence>